<proteinExistence type="predicted"/>
<evidence type="ECO:0000313" key="2">
    <source>
        <dbReference type="Proteomes" id="UP000037043"/>
    </source>
</evidence>
<dbReference type="InterPro" id="IPR008533">
    <property type="entry name" value="DUF815"/>
</dbReference>
<name>A0A0L6ZC94_9CLOT</name>
<protein>
    <submittedName>
        <fullName evidence="1">ATPase family associated with various cellular activities (AAA)</fullName>
    </submittedName>
</protein>
<dbReference type="CDD" id="cd00009">
    <property type="entry name" value="AAA"/>
    <property type="match status" value="1"/>
</dbReference>
<dbReference type="RefSeq" id="WP_052220589.1">
    <property type="nucleotide sequence ID" value="NZ_LHUR01000013.1"/>
</dbReference>
<sequence>MKQGNFKQEEKSILEMRLKFEALSVYRDILKDKVINKLYSLVDYLYVGECDLCGFLSHYNNFYNSLMEENPSGSLKNYIIDYIIYNENPFSRKAEFTNIKEIEDSYKNVVKEDLNFLQNISNLSSSFLKNYAVKHFSQWDFEETIIRNLPKWKVSAKFSGHESYKRTAEKLVTSSLWGDYLEVLGDFYKENGTGIFAKHRGFVWEAQGNEKYLKGIDSPDPIMLKNLIGYERERKQIIENTMHFLNGHTANNILLYGDRGTGKSSTVKALLNEYHTMGLRIIEIPKQYLPDLPEIIRAVKNRNLYFIFFIDDLAFEDSEESYTALKAILEGGLESRPENVVIYATSNRRHLIKEKFSERQGLMSGNYEDEVHAGDTMQEKLSLADRFGITITFTSPDQNKYLDIVDGLALQRNIEMDEETLHRKALQWEMRHNGRSARTARQFIDWLEGEIKMKEVLS</sequence>
<dbReference type="Proteomes" id="UP000037043">
    <property type="component" value="Unassembled WGS sequence"/>
</dbReference>
<dbReference type="STRING" id="36844.SAMN04488501_10810"/>
<dbReference type="PANTHER" id="PTHR42935">
    <property type="entry name" value="SLR0930 PROTEIN"/>
    <property type="match status" value="1"/>
</dbReference>
<dbReference type="Pfam" id="PF05673">
    <property type="entry name" value="DUF815"/>
    <property type="match status" value="1"/>
</dbReference>
<dbReference type="PANTHER" id="PTHR42935:SF1">
    <property type="entry name" value="SLR0930 PROTEIN"/>
    <property type="match status" value="1"/>
</dbReference>
<gene>
    <name evidence="1" type="ORF">CLHOM_10060</name>
</gene>
<dbReference type="PATRIC" id="fig|1121318.3.peg.1013"/>
<accession>A0A0L6ZC94</accession>
<organism evidence="1 2">
    <name type="scientific">Clostridium homopropionicum DSM 5847</name>
    <dbReference type="NCBI Taxonomy" id="1121318"/>
    <lineage>
        <taxon>Bacteria</taxon>
        <taxon>Bacillati</taxon>
        <taxon>Bacillota</taxon>
        <taxon>Clostridia</taxon>
        <taxon>Eubacteriales</taxon>
        <taxon>Clostridiaceae</taxon>
        <taxon>Clostridium</taxon>
    </lineage>
</organism>
<dbReference type="InterPro" id="IPR027417">
    <property type="entry name" value="P-loop_NTPase"/>
</dbReference>
<dbReference type="EMBL" id="LHUR01000013">
    <property type="protein sequence ID" value="KOA20418.1"/>
    <property type="molecule type" value="Genomic_DNA"/>
</dbReference>
<dbReference type="SUPFAM" id="SSF52540">
    <property type="entry name" value="P-loop containing nucleoside triphosphate hydrolases"/>
    <property type="match status" value="1"/>
</dbReference>
<dbReference type="AlphaFoldDB" id="A0A0L6ZC94"/>
<comment type="caution">
    <text evidence="1">The sequence shown here is derived from an EMBL/GenBank/DDBJ whole genome shotgun (WGS) entry which is preliminary data.</text>
</comment>
<evidence type="ECO:0000313" key="1">
    <source>
        <dbReference type="EMBL" id="KOA20418.1"/>
    </source>
</evidence>
<dbReference type="Gene3D" id="3.40.50.300">
    <property type="entry name" value="P-loop containing nucleotide triphosphate hydrolases"/>
    <property type="match status" value="1"/>
</dbReference>
<reference evidence="2" key="1">
    <citation type="submission" date="2015-08" db="EMBL/GenBank/DDBJ databases">
        <title>Genome sequence of the strict anaerobe Clostridium homopropionicum LuHBu1 (DSM 5847T).</title>
        <authorList>
            <person name="Poehlein A."/>
            <person name="Beck M."/>
            <person name="Schiel-Bengelsdorf B."/>
            <person name="Bengelsdorf F.R."/>
            <person name="Daniel R."/>
            <person name="Duerre P."/>
        </authorList>
    </citation>
    <scope>NUCLEOTIDE SEQUENCE [LARGE SCALE GENOMIC DNA]</scope>
    <source>
        <strain evidence="2">DSM 5847</strain>
    </source>
</reference>
<keyword evidence="2" id="KW-1185">Reference proteome</keyword>